<accession>A0ACB8ER66</accession>
<dbReference type="EMBL" id="CM037620">
    <property type="protein sequence ID" value="KAH7994976.1"/>
    <property type="molecule type" value="Genomic_DNA"/>
</dbReference>
<comment type="caution">
    <text evidence="1">The sequence shown here is derived from an EMBL/GenBank/DDBJ whole genome shotgun (WGS) entry which is preliminary data.</text>
</comment>
<name>A0ACB8ER66_9SAUR</name>
<protein>
    <submittedName>
        <fullName evidence="1">Uncharacterized protein</fullName>
    </submittedName>
</protein>
<proteinExistence type="predicted"/>
<sequence>MKSVPVADLGRTVQEFAHVPIMELVIQLIGLVNVTLAGLVVTVHSIRILLLLFMDNLMWDNKKKGQQNEEERSVKAYL</sequence>
<dbReference type="Proteomes" id="UP000827872">
    <property type="component" value="Linkage Group LG07"/>
</dbReference>
<evidence type="ECO:0000313" key="1">
    <source>
        <dbReference type="EMBL" id="KAH7994976.1"/>
    </source>
</evidence>
<reference evidence="1" key="1">
    <citation type="submission" date="2021-08" db="EMBL/GenBank/DDBJ databases">
        <title>The first chromosome-level gecko genome reveals the dynamic sex chromosomes of Neotropical dwarf geckos (Sphaerodactylidae: Sphaerodactylus).</title>
        <authorList>
            <person name="Pinto B.J."/>
            <person name="Keating S.E."/>
            <person name="Gamble T."/>
        </authorList>
    </citation>
    <scope>NUCLEOTIDE SEQUENCE</scope>
    <source>
        <strain evidence="1">TG3544</strain>
    </source>
</reference>
<gene>
    <name evidence="1" type="ORF">K3G42_019634</name>
</gene>
<evidence type="ECO:0000313" key="2">
    <source>
        <dbReference type="Proteomes" id="UP000827872"/>
    </source>
</evidence>
<keyword evidence="2" id="KW-1185">Reference proteome</keyword>
<organism evidence="1 2">
    <name type="scientific">Sphaerodactylus townsendi</name>
    <dbReference type="NCBI Taxonomy" id="933632"/>
    <lineage>
        <taxon>Eukaryota</taxon>
        <taxon>Metazoa</taxon>
        <taxon>Chordata</taxon>
        <taxon>Craniata</taxon>
        <taxon>Vertebrata</taxon>
        <taxon>Euteleostomi</taxon>
        <taxon>Lepidosauria</taxon>
        <taxon>Squamata</taxon>
        <taxon>Bifurcata</taxon>
        <taxon>Gekkota</taxon>
        <taxon>Sphaerodactylidae</taxon>
        <taxon>Sphaerodactylus</taxon>
    </lineage>
</organism>